<evidence type="ECO:0000256" key="1">
    <source>
        <dbReference type="SAM" id="MobiDB-lite"/>
    </source>
</evidence>
<comment type="caution">
    <text evidence="2">The sequence shown here is derived from an EMBL/GenBank/DDBJ whole genome shotgun (WGS) entry which is preliminary data.</text>
</comment>
<organism evidence="2 3">
    <name type="scientific">Candidatus Faeciplasma gallinarum</name>
    <dbReference type="NCBI Taxonomy" id="2840799"/>
    <lineage>
        <taxon>Bacteria</taxon>
        <taxon>Bacillati</taxon>
        <taxon>Bacillota</taxon>
        <taxon>Clostridia</taxon>
        <taxon>Eubacteriales</taxon>
        <taxon>Oscillospiraceae</taxon>
        <taxon>Oscillospiraceae incertae sedis</taxon>
        <taxon>Candidatus Faeciplasma</taxon>
    </lineage>
</organism>
<dbReference type="Pfam" id="PF14205">
    <property type="entry name" value="Cys_rich_KTR"/>
    <property type="match status" value="1"/>
</dbReference>
<dbReference type="Proteomes" id="UP000823982">
    <property type="component" value="Unassembled WGS sequence"/>
</dbReference>
<sequence length="103" mass="12090">MSKEKWMLCQICSNKTRIEAHPDTVLENFILYCPKCKQETIINVKEYLDRSSNFRTEIGCPFSMPTGRKDRPPTTKPREKTREDLTARIEDGKKKKRHVLYAA</sequence>
<reference evidence="2" key="2">
    <citation type="journal article" date="2021" name="PeerJ">
        <title>Extensive microbial diversity within the chicken gut microbiome revealed by metagenomics and culture.</title>
        <authorList>
            <person name="Gilroy R."/>
            <person name="Ravi A."/>
            <person name="Getino M."/>
            <person name="Pursley I."/>
            <person name="Horton D.L."/>
            <person name="Alikhan N.F."/>
            <person name="Baker D."/>
            <person name="Gharbi K."/>
            <person name="Hall N."/>
            <person name="Watson M."/>
            <person name="Adriaenssens E.M."/>
            <person name="Foster-Nyarko E."/>
            <person name="Jarju S."/>
            <person name="Secka A."/>
            <person name="Antonio M."/>
            <person name="Oren A."/>
            <person name="Chaudhuri R.R."/>
            <person name="La Ragione R."/>
            <person name="Hildebrand F."/>
            <person name="Pallen M.J."/>
        </authorList>
    </citation>
    <scope>NUCLEOTIDE SEQUENCE</scope>
    <source>
        <strain evidence="2">CHK157-1446</strain>
    </source>
</reference>
<accession>A0A9D1EPR1</accession>
<protein>
    <submittedName>
        <fullName evidence="2">Cysteine-rich KTR domain-containing protein</fullName>
    </submittedName>
</protein>
<gene>
    <name evidence="2" type="ORF">IAD01_05380</name>
</gene>
<reference evidence="2" key="1">
    <citation type="submission" date="2020-10" db="EMBL/GenBank/DDBJ databases">
        <authorList>
            <person name="Gilroy R."/>
        </authorList>
    </citation>
    <scope>NUCLEOTIDE SEQUENCE</scope>
    <source>
        <strain evidence="2">CHK157-1446</strain>
    </source>
</reference>
<evidence type="ECO:0000313" key="3">
    <source>
        <dbReference type="Proteomes" id="UP000823982"/>
    </source>
</evidence>
<feature type="compositionally biased region" description="Basic and acidic residues" evidence="1">
    <location>
        <begin position="67"/>
        <end position="89"/>
    </location>
</feature>
<feature type="region of interest" description="Disordered" evidence="1">
    <location>
        <begin position="61"/>
        <end position="89"/>
    </location>
</feature>
<name>A0A9D1EPR1_9FIRM</name>
<proteinExistence type="predicted"/>
<dbReference type="AlphaFoldDB" id="A0A9D1EPR1"/>
<evidence type="ECO:0000313" key="2">
    <source>
        <dbReference type="EMBL" id="HIS24817.1"/>
    </source>
</evidence>
<dbReference type="EMBL" id="DVIR01000048">
    <property type="protein sequence ID" value="HIS24817.1"/>
    <property type="molecule type" value="Genomic_DNA"/>
</dbReference>
<dbReference type="InterPro" id="IPR025957">
    <property type="entry name" value="Cys_rich_KTR"/>
</dbReference>